<dbReference type="PANTHER" id="PTHR34047:SF8">
    <property type="entry name" value="PROTEIN YKFC"/>
    <property type="match status" value="1"/>
</dbReference>
<dbReference type="Pfam" id="PF08388">
    <property type="entry name" value="GIIM"/>
    <property type="match status" value="1"/>
</dbReference>
<dbReference type="Pfam" id="PF00078">
    <property type="entry name" value="RVT_1"/>
    <property type="match status" value="1"/>
</dbReference>
<accession>A0A1B2RZB2</accession>
<dbReference type="PANTHER" id="PTHR34047">
    <property type="entry name" value="NUCLEAR INTRON MATURASE 1, MITOCHONDRIAL-RELATED"/>
    <property type="match status" value="1"/>
</dbReference>
<evidence type="ECO:0000259" key="1">
    <source>
        <dbReference type="PROSITE" id="PS50878"/>
    </source>
</evidence>
<keyword evidence="2" id="KW-0934">Plastid</keyword>
<dbReference type="InterPro" id="IPR000477">
    <property type="entry name" value="RT_dom"/>
</dbReference>
<dbReference type="InterPro" id="IPR030931">
    <property type="entry name" value="Group_II_RT_mat"/>
</dbReference>
<dbReference type="GO" id="GO:0003964">
    <property type="term" value="F:RNA-directed DNA polymerase activity"/>
    <property type="evidence" value="ECO:0007669"/>
    <property type="project" value="UniProtKB-KW"/>
</dbReference>
<dbReference type="InterPro" id="IPR025960">
    <property type="entry name" value="RVT_N"/>
</dbReference>
<dbReference type="CDD" id="cd00085">
    <property type="entry name" value="HNHc"/>
    <property type="match status" value="1"/>
</dbReference>
<dbReference type="CDD" id="cd01651">
    <property type="entry name" value="RT_G2_intron"/>
    <property type="match status" value="1"/>
</dbReference>
<keyword evidence="2" id="KW-0808">Transferase</keyword>
<dbReference type="NCBIfam" id="TIGR04416">
    <property type="entry name" value="group_II_RT_mat"/>
    <property type="match status" value="1"/>
</dbReference>
<feature type="domain" description="Reverse transcriptase" evidence="1">
    <location>
        <begin position="98"/>
        <end position="341"/>
    </location>
</feature>
<dbReference type="SMART" id="SM00507">
    <property type="entry name" value="HNHc"/>
    <property type="match status" value="1"/>
</dbReference>
<keyword evidence="2" id="KW-0695">RNA-directed DNA polymerase</keyword>
<dbReference type="SUPFAM" id="SSF56672">
    <property type="entry name" value="DNA/RNA polymerases"/>
    <property type="match status" value="1"/>
</dbReference>
<sequence>MNLLQSKIQPIYHSSKEDTWAGVNWFTVEKTIENLQHRITKAAEQGNYRKVRNLQRLITKRSLSANLKAVRVVAQENSGKKTPGIDGQLWTTPQLKLQAALELRKKSDVKPLKRVYIPKANGSKRPLGIPCMSDRASQALWNMALLPVVEATSDPHSYGFRPYRGCWDANAQIRTLLDKPNSPQWVLDADIEKCFDKIDHDWLLKNTPMKTKVLKSWLKAGYFENNSPELFPTKEGTPQGGVISPTLANLTLNGLEDHLKTQFKPGKIYRPKWRDKQPIATCINTVRYADDFIVTGRSQRQLERVKKAINEFLAPRGLRINEEKTSIRHISEGFDFLGWTFRKYPTGALLCTIGKKSIIKHRHEIKYITKTTHEPERLISKLNPKIRGWMNYHHCTNGLWDVWGDMNKYLYERLMKWGLRRHSNKTKKWVFNRYWKNINGSWTFTDTTKENTEYTLQKYDLRQKKIRSRISQTTNVFDLKNKVKIRQVQLAKTNDLSHKKGLVWKKQKGVCPGCKQHMDPAESHVLDLHHVVPRKEGGSDKLTNLLLMHEHCHYESHTNNTAHLSKKKERKNFCHKGKSCGET</sequence>
<dbReference type="Gene3D" id="1.10.30.50">
    <property type="match status" value="1"/>
</dbReference>
<geneLocation type="chloroplast" evidence="2"/>
<dbReference type="InterPro" id="IPR051083">
    <property type="entry name" value="GrpII_Intron_Splice-Mob/Def"/>
</dbReference>
<name>A0A1B2RZB2_9CHLO</name>
<dbReference type="GO" id="GO:0008270">
    <property type="term" value="F:zinc ion binding"/>
    <property type="evidence" value="ECO:0007669"/>
    <property type="project" value="InterPro"/>
</dbReference>
<protein>
    <submittedName>
        <fullName evidence="2">Putative reverse transcriptase, intron maturase and H-N-H endonuclease</fullName>
    </submittedName>
</protein>
<reference evidence="2" key="1">
    <citation type="journal article" date="2016" name="Genome Biol. Evol.">
        <title>Mitochondrion-to-Chloroplast DNA Transfers and Intragenomic Proliferation of Chloroplast Group II Introns in Gloeotilopsis Green Algae (Ulotrichales, Ulvophyceae).</title>
        <authorList>
            <person name="Turmel M."/>
            <person name="Otis C."/>
            <person name="Lemieux C."/>
        </authorList>
    </citation>
    <scope>NUCLEOTIDE SEQUENCE</scope>
</reference>
<dbReference type="EMBL" id="KX306824">
    <property type="protein sequence ID" value="AOC61657.1"/>
    <property type="molecule type" value="Genomic_DNA"/>
</dbReference>
<keyword evidence="2" id="KW-0540">Nuclease</keyword>
<dbReference type="InterPro" id="IPR002711">
    <property type="entry name" value="HNH"/>
</dbReference>
<dbReference type="InterPro" id="IPR043502">
    <property type="entry name" value="DNA/RNA_pol_sf"/>
</dbReference>
<dbReference type="InterPro" id="IPR003615">
    <property type="entry name" value="HNH_nuc"/>
</dbReference>
<organism evidence="2">
    <name type="scientific">Gloeotilopsis planctonica</name>
    <dbReference type="NCBI Taxonomy" id="34157"/>
    <lineage>
        <taxon>Eukaryota</taxon>
        <taxon>Viridiplantae</taxon>
        <taxon>Chlorophyta</taxon>
        <taxon>core chlorophytes</taxon>
        <taxon>Ulvophyceae</taxon>
        <taxon>OUU clade</taxon>
        <taxon>Ulotrichales</taxon>
        <taxon>Ulotrichaceae</taxon>
        <taxon>Gloeotilopsis</taxon>
    </lineage>
</organism>
<dbReference type="Pfam" id="PF01844">
    <property type="entry name" value="HNH"/>
    <property type="match status" value="1"/>
</dbReference>
<dbReference type="InterPro" id="IPR013597">
    <property type="entry name" value="Mat_intron_G2"/>
</dbReference>
<dbReference type="GO" id="GO:0004519">
    <property type="term" value="F:endonuclease activity"/>
    <property type="evidence" value="ECO:0007669"/>
    <property type="project" value="UniProtKB-KW"/>
</dbReference>
<keyword evidence="2" id="KW-0255">Endonuclease</keyword>
<gene>
    <name evidence="2" type="primary">orf583</name>
</gene>
<dbReference type="GO" id="GO:0003676">
    <property type="term" value="F:nucleic acid binding"/>
    <property type="evidence" value="ECO:0007669"/>
    <property type="project" value="InterPro"/>
</dbReference>
<keyword evidence="2" id="KW-0548">Nucleotidyltransferase</keyword>
<proteinExistence type="predicted"/>
<keyword evidence="2" id="KW-0150">Chloroplast</keyword>
<keyword evidence="2" id="KW-0378">Hydrolase</keyword>
<dbReference type="AlphaFoldDB" id="A0A1B2RZB2"/>
<dbReference type="Pfam" id="PF13655">
    <property type="entry name" value="RVT_N"/>
    <property type="match status" value="1"/>
</dbReference>
<evidence type="ECO:0000313" key="2">
    <source>
        <dbReference type="EMBL" id="AOC61657.1"/>
    </source>
</evidence>
<dbReference type="PROSITE" id="PS50878">
    <property type="entry name" value="RT_POL"/>
    <property type="match status" value="1"/>
</dbReference>